<sequence>MEAWSARALPVKPATRYSMGKRAGHHCVLAQAYRSASLWRRKLHVPPAELGAIEFNWWVGGMPEGASVTDTSHDDASARIVLAFDGNEAELSSRNRMLFELARTLTGEAPPYATLMYVWDAKAPVGTEVVSARSDRMRKIVVASGGESLRTWRRFERDVVADFRRVYGGESPGALIGLALMTDADNTKGRVEACYGAIRLLDRAGAELPGGLTLPGQ</sequence>
<reference evidence="1 2" key="1">
    <citation type="submission" date="2019-03" db="EMBL/GenBank/DDBJ databases">
        <title>Genomic Encyclopedia of Type Strains, Phase IV (KMG-IV): sequencing the most valuable type-strain genomes for metagenomic binning, comparative biology and taxonomic classification.</title>
        <authorList>
            <person name="Goeker M."/>
        </authorList>
    </citation>
    <scope>NUCLEOTIDE SEQUENCE [LARGE SCALE GENOMIC DNA]</scope>
    <source>
        <strain evidence="1 2">DSM 16998</strain>
    </source>
</reference>
<evidence type="ECO:0000313" key="1">
    <source>
        <dbReference type="EMBL" id="TDP62760.1"/>
    </source>
</evidence>
<dbReference type="InterPro" id="IPR021409">
    <property type="entry name" value="DUF3047"/>
</dbReference>
<dbReference type="Pfam" id="PF11249">
    <property type="entry name" value="DUF3047"/>
    <property type="match status" value="1"/>
</dbReference>
<comment type="caution">
    <text evidence="1">The sequence shown here is derived from an EMBL/GenBank/DDBJ whole genome shotgun (WGS) entry which is preliminary data.</text>
</comment>
<gene>
    <name evidence="1" type="ORF">DES47_10655</name>
</gene>
<dbReference type="AlphaFoldDB" id="A0A4R6QJ47"/>
<protein>
    <submittedName>
        <fullName evidence="1">DUF3047 family protein</fullName>
    </submittedName>
</protein>
<evidence type="ECO:0000313" key="2">
    <source>
        <dbReference type="Proteomes" id="UP000295361"/>
    </source>
</evidence>
<accession>A0A4R6QJ47</accession>
<dbReference type="Proteomes" id="UP000295361">
    <property type="component" value="Unassembled WGS sequence"/>
</dbReference>
<organism evidence="1 2">
    <name type="scientific">Roseateles toxinivorans</name>
    <dbReference type="NCBI Taxonomy" id="270368"/>
    <lineage>
        <taxon>Bacteria</taxon>
        <taxon>Pseudomonadati</taxon>
        <taxon>Pseudomonadota</taxon>
        <taxon>Betaproteobacteria</taxon>
        <taxon>Burkholderiales</taxon>
        <taxon>Sphaerotilaceae</taxon>
        <taxon>Roseateles</taxon>
    </lineage>
</organism>
<dbReference type="InParanoid" id="A0A4R6QJ47"/>
<keyword evidence="2" id="KW-1185">Reference proteome</keyword>
<dbReference type="EMBL" id="SNXS01000006">
    <property type="protein sequence ID" value="TDP62760.1"/>
    <property type="molecule type" value="Genomic_DNA"/>
</dbReference>
<name>A0A4R6QJ47_9BURK</name>
<proteinExistence type="predicted"/>